<accession>A0ABY8Q2I7</accession>
<dbReference type="RefSeq" id="WP_281464030.1">
    <property type="nucleotide sequence ID" value="NZ_CP124535.1"/>
</dbReference>
<evidence type="ECO:0000313" key="1">
    <source>
        <dbReference type="EMBL" id="WGV14899.1"/>
    </source>
</evidence>
<sequence length="66" mass="7022">MTAMTDKAITEAKERAVLAAAMQSVAVECVHFDGAEQPLRRRLMPLAGLLAPLVTSRLGDGLRDAS</sequence>
<organism evidence="1 2">
    <name type="scientific">Fuscovulum ytuae</name>
    <dbReference type="NCBI Taxonomy" id="3042299"/>
    <lineage>
        <taxon>Bacteria</taxon>
        <taxon>Pseudomonadati</taxon>
        <taxon>Pseudomonadota</taxon>
        <taxon>Alphaproteobacteria</taxon>
        <taxon>Rhodobacterales</taxon>
        <taxon>Paracoccaceae</taxon>
        <taxon>Fuscovulum</taxon>
    </lineage>
</organism>
<dbReference type="EMBL" id="CP124535">
    <property type="protein sequence ID" value="WGV14899.1"/>
    <property type="molecule type" value="Genomic_DNA"/>
</dbReference>
<protein>
    <submittedName>
        <fullName evidence="1">Uncharacterized protein</fullName>
    </submittedName>
</protein>
<name>A0ABY8Q2I7_9RHOB</name>
<gene>
    <name evidence="1" type="ORF">QF092_11445</name>
</gene>
<proteinExistence type="predicted"/>
<reference evidence="1 2" key="1">
    <citation type="submission" date="2023-04" db="EMBL/GenBank/DDBJ databases">
        <title>YMD61, complete Genome.</title>
        <authorList>
            <person name="Zhang J."/>
        </authorList>
    </citation>
    <scope>NUCLEOTIDE SEQUENCE [LARGE SCALE GENOMIC DNA]</scope>
    <source>
        <strain evidence="1 2">YMD61</strain>
    </source>
</reference>
<keyword evidence="2" id="KW-1185">Reference proteome</keyword>
<evidence type="ECO:0000313" key="2">
    <source>
        <dbReference type="Proteomes" id="UP001230978"/>
    </source>
</evidence>
<dbReference type="Proteomes" id="UP001230978">
    <property type="component" value="Chromosome"/>
</dbReference>